<keyword evidence="2" id="KW-1185">Reference proteome</keyword>
<evidence type="ECO:0000313" key="3">
    <source>
        <dbReference type="RefSeq" id="XP_017782972.1"/>
    </source>
</evidence>
<dbReference type="Proteomes" id="UP000695000">
    <property type="component" value="Unplaced"/>
</dbReference>
<evidence type="ECO:0000313" key="2">
    <source>
        <dbReference type="Proteomes" id="UP000695000"/>
    </source>
</evidence>
<feature type="compositionally biased region" description="Acidic residues" evidence="1">
    <location>
        <begin position="48"/>
        <end position="57"/>
    </location>
</feature>
<dbReference type="RefSeq" id="XP_017782972.1">
    <property type="nucleotide sequence ID" value="XM_017927483.1"/>
</dbReference>
<feature type="compositionally biased region" description="Low complexity" evidence="1">
    <location>
        <begin position="81"/>
        <end position="94"/>
    </location>
</feature>
<dbReference type="GeneID" id="108567169"/>
<reference evidence="3" key="1">
    <citation type="submission" date="2025-08" db="UniProtKB">
        <authorList>
            <consortium name="RefSeq"/>
        </authorList>
    </citation>
    <scope>IDENTIFICATION</scope>
    <source>
        <tissue evidence="3">Whole Larva</tissue>
    </source>
</reference>
<sequence>MICQQRISARGTSRGSKKSAINEAMINAFGLLVSLFCLLAVQARPAEDEYAEYEDEPAPPPKPTPRSNILKGRRNPLAGRAASAKPASTTTAAPVEEEEIVDEDEPVEEPVEATPSTEAPKKIKGGVRPFRSNDDLLAALKRRREQAANIKSQPKAEKHEEESQAAAEPAVSKARATSGRKRFNTPKNVEAAASQDEPATSAPVRSGRRFSTRN</sequence>
<protein>
    <submittedName>
        <fullName evidence="3">Uncharacterized protein LOC108567169 isoform X1</fullName>
    </submittedName>
</protein>
<evidence type="ECO:0000256" key="1">
    <source>
        <dbReference type="SAM" id="MobiDB-lite"/>
    </source>
</evidence>
<name>A0ABM1N822_NICVS</name>
<proteinExistence type="predicted"/>
<feature type="region of interest" description="Disordered" evidence="1">
    <location>
        <begin position="48"/>
        <end position="214"/>
    </location>
</feature>
<feature type="compositionally biased region" description="Acidic residues" evidence="1">
    <location>
        <begin position="95"/>
        <end position="111"/>
    </location>
</feature>
<accession>A0ABM1N822</accession>
<organism evidence="2 3">
    <name type="scientific">Nicrophorus vespilloides</name>
    <name type="common">Boreal carrion beetle</name>
    <dbReference type="NCBI Taxonomy" id="110193"/>
    <lineage>
        <taxon>Eukaryota</taxon>
        <taxon>Metazoa</taxon>
        <taxon>Ecdysozoa</taxon>
        <taxon>Arthropoda</taxon>
        <taxon>Hexapoda</taxon>
        <taxon>Insecta</taxon>
        <taxon>Pterygota</taxon>
        <taxon>Neoptera</taxon>
        <taxon>Endopterygota</taxon>
        <taxon>Coleoptera</taxon>
        <taxon>Polyphaga</taxon>
        <taxon>Staphyliniformia</taxon>
        <taxon>Silphidae</taxon>
        <taxon>Nicrophorinae</taxon>
        <taxon>Nicrophorus</taxon>
    </lineage>
</organism>
<gene>
    <name evidence="3" type="primary">LOC108567169</name>
</gene>